<dbReference type="InterPro" id="IPR004031">
    <property type="entry name" value="PMP22/EMP/MP20/Claudin"/>
</dbReference>
<feature type="transmembrane region" description="Helical" evidence="8">
    <location>
        <begin position="157"/>
        <end position="180"/>
    </location>
</feature>
<name>A0A7J5YRS2_DISMA</name>
<dbReference type="EMBL" id="JAAKFY010000009">
    <property type="protein sequence ID" value="KAF3852206.1"/>
    <property type="molecule type" value="Genomic_DNA"/>
</dbReference>
<keyword evidence="10" id="KW-1185">Reference proteome</keyword>
<evidence type="ECO:0000256" key="1">
    <source>
        <dbReference type="ARBA" id="ARBA00004141"/>
    </source>
</evidence>
<reference evidence="9 10" key="1">
    <citation type="submission" date="2020-03" db="EMBL/GenBank/DDBJ databases">
        <title>Dissostichus mawsoni Genome sequencing and assembly.</title>
        <authorList>
            <person name="Park H."/>
        </authorList>
    </citation>
    <scope>NUCLEOTIDE SEQUENCE [LARGE SCALE GENOMIC DNA]</scope>
    <source>
        <strain evidence="9">DM0001</strain>
        <tissue evidence="9">Muscle</tissue>
    </source>
</reference>
<comment type="subcellular location">
    <subcellularLocation>
        <location evidence="1 8">Membrane</location>
        <topology evidence="1 8">Multi-pass membrane protein</topology>
    </subcellularLocation>
</comment>
<evidence type="ECO:0000313" key="9">
    <source>
        <dbReference type="EMBL" id="KAF3852206.1"/>
    </source>
</evidence>
<feature type="transmembrane region" description="Helical" evidence="8">
    <location>
        <begin position="63"/>
        <end position="85"/>
    </location>
</feature>
<sequence>MTRRCADMWVRFSEGNHRFRPKLGEIRRVGSGQTWALLLGVVVMNLAGQVMVEVLAASKKATMLMLAGIVLLHITTIILLLVAAIDNAWWVTNTVSTDLWGRWELANSAWHYTNLKDYPEEYLQAVQATTVLACIFAILALFVFVAQLFTLPKGQRFTFSGILQLISCLCIMIAASIYTAELHPNETEGGFGHSYVLAWISFVLTFILAITYLILRKKS</sequence>
<dbReference type="Pfam" id="PF00822">
    <property type="entry name" value="PMP22_Claudin"/>
    <property type="match status" value="1"/>
</dbReference>
<dbReference type="InterPro" id="IPR050579">
    <property type="entry name" value="PMP-22/EMP/MP20-like"/>
</dbReference>
<feature type="non-terminal residue" evidence="9">
    <location>
        <position position="219"/>
    </location>
</feature>
<evidence type="ECO:0000256" key="5">
    <source>
        <dbReference type="ARBA" id="ARBA00022989"/>
    </source>
</evidence>
<dbReference type="AlphaFoldDB" id="A0A7J5YRS2"/>
<protein>
    <recommendedName>
        <fullName evidence="3">Epithelial membrane protein 1</fullName>
    </recommendedName>
</protein>
<keyword evidence="5 8" id="KW-1133">Transmembrane helix</keyword>
<evidence type="ECO:0000256" key="6">
    <source>
        <dbReference type="ARBA" id="ARBA00023136"/>
    </source>
</evidence>
<feature type="transmembrane region" description="Helical" evidence="8">
    <location>
        <begin position="192"/>
        <end position="215"/>
    </location>
</feature>
<keyword evidence="4 8" id="KW-0812">Transmembrane</keyword>
<organism evidence="9 10">
    <name type="scientific">Dissostichus mawsoni</name>
    <name type="common">Antarctic cod</name>
    <dbReference type="NCBI Taxonomy" id="36200"/>
    <lineage>
        <taxon>Eukaryota</taxon>
        <taxon>Metazoa</taxon>
        <taxon>Chordata</taxon>
        <taxon>Craniata</taxon>
        <taxon>Vertebrata</taxon>
        <taxon>Euteleostomi</taxon>
        <taxon>Actinopterygii</taxon>
        <taxon>Neopterygii</taxon>
        <taxon>Teleostei</taxon>
        <taxon>Neoteleostei</taxon>
        <taxon>Acanthomorphata</taxon>
        <taxon>Eupercaria</taxon>
        <taxon>Perciformes</taxon>
        <taxon>Notothenioidei</taxon>
        <taxon>Nototheniidae</taxon>
        <taxon>Dissostichus</taxon>
    </lineage>
</organism>
<evidence type="ECO:0000256" key="7">
    <source>
        <dbReference type="ARBA" id="ARBA00023180"/>
    </source>
</evidence>
<proteinExistence type="inferred from homology"/>
<evidence type="ECO:0000256" key="8">
    <source>
        <dbReference type="RuleBase" id="RU363088"/>
    </source>
</evidence>
<feature type="transmembrane region" description="Helical" evidence="8">
    <location>
        <begin position="35"/>
        <end position="56"/>
    </location>
</feature>
<evidence type="ECO:0000256" key="4">
    <source>
        <dbReference type="ARBA" id="ARBA00022692"/>
    </source>
</evidence>
<dbReference type="PANTHER" id="PTHR10671">
    <property type="entry name" value="EPITHELIAL MEMBRANE PROTEIN-RELATED"/>
    <property type="match status" value="1"/>
</dbReference>
<gene>
    <name evidence="9" type="ORF">F7725_005561</name>
</gene>
<evidence type="ECO:0000313" key="10">
    <source>
        <dbReference type="Proteomes" id="UP000518266"/>
    </source>
</evidence>
<dbReference type="InterPro" id="IPR004032">
    <property type="entry name" value="PMP22_EMP_MP20"/>
</dbReference>
<comment type="similarity">
    <text evidence="2 8">Belongs to the PMP-22/EMP/MP20 family.</text>
</comment>
<dbReference type="SUPFAM" id="SSF103473">
    <property type="entry name" value="MFS general substrate transporter"/>
    <property type="match status" value="1"/>
</dbReference>
<comment type="caution">
    <text evidence="9">The sequence shown here is derived from an EMBL/GenBank/DDBJ whole genome shotgun (WGS) entry which is preliminary data.</text>
</comment>
<dbReference type="PRINTS" id="PR01453">
    <property type="entry name" value="EPMEMFAMILY"/>
</dbReference>
<dbReference type="Proteomes" id="UP000518266">
    <property type="component" value="Unassembled WGS sequence"/>
</dbReference>
<evidence type="ECO:0000256" key="2">
    <source>
        <dbReference type="ARBA" id="ARBA00006864"/>
    </source>
</evidence>
<keyword evidence="7" id="KW-0325">Glycoprotein</keyword>
<feature type="transmembrane region" description="Helical" evidence="8">
    <location>
        <begin position="122"/>
        <end position="145"/>
    </location>
</feature>
<dbReference type="GO" id="GO:0005886">
    <property type="term" value="C:plasma membrane"/>
    <property type="evidence" value="ECO:0007669"/>
    <property type="project" value="TreeGrafter"/>
</dbReference>
<keyword evidence="6 8" id="KW-0472">Membrane</keyword>
<dbReference type="PANTHER" id="PTHR10671:SF85">
    <property type="entry name" value="EPITHELIAL MEMBRANE PROTEIN 1"/>
    <property type="match status" value="1"/>
</dbReference>
<dbReference type="InterPro" id="IPR036259">
    <property type="entry name" value="MFS_trans_sf"/>
</dbReference>
<comment type="caution">
    <text evidence="8">Lacks conserved residue(s) required for the propagation of feature annotation.</text>
</comment>
<accession>A0A7J5YRS2</accession>
<dbReference type="Gene3D" id="1.20.140.150">
    <property type="match status" value="1"/>
</dbReference>
<dbReference type="OrthoDB" id="8678517at2759"/>
<evidence type="ECO:0000256" key="3">
    <source>
        <dbReference type="ARBA" id="ARBA00013553"/>
    </source>
</evidence>
<dbReference type="FunFam" id="1.20.140.150:FF:000026">
    <property type="entry name" value="Epithelial membrane protein 1"/>
    <property type="match status" value="1"/>
</dbReference>